<gene>
    <name evidence="2" type="primary">1</name>
    <name evidence="2" type="ORF">PBI_MUSEUM_1</name>
</gene>
<evidence type="ECO:0000313" key="2">
    <source>
        <dbReference type="EMBL" id="AEK09812.1"/>
    </source>
</evidence>
<reference evidence="2 3" key="1">
    <citation type="journal article" date="2012" name="J. Virol.">
        <title>Complete Genome Sequences of 138 Mycobacteriophages.</title>
        <authorList>
            <consortium name="the Science Education Alliance Phage Hunters Advancing Genomics and Evolutionary Science Program"/>
            <consortium name="the KwaZulu-Natal Research Institute for Tuberculosis and HIV Mycobacterial Genetics Course Students"/>
            <consortium name="the Phage Hunters Integrating Research and Education Program"/>
            <person name="Hatfull G.F."/>
        </authorList>
    </citation>
    <scope>NUCLEOTIDE SEQUENCE [LARGE SCALE GENOMIC DNA]</scope>
    <source>
        <strain evidence="2">Museum</strain>
    </source>
</reference>
<organism evidence="2 3">
    <name type="scientific">Mycobacterium phage Museum</name>
    <dbReference type="NCBI Taxonomy" id="2922214"/>
    <lineage>
        <taxon>Viruses</taxon>
        <taxon>Duplodnaviria</taxon>
        <taxon>Heunggongvirae</taxon>
        <taxon>Uroviricota</taxon>
        <taxon>Caudoviricetes</taxon>
        <taxon>Fromanvirus</taxon>
        <taxon>Fromanvirus museum</taxon>
    </lineage>
</organism>
<accession>G1D4M3</accession>
<keyword evidence="3" id="KW-1185">Reference proteome</keyword>
<dbReference type="EMBL" id="JF937103">
    <property type="protein sequence ID" value="AEK09812.1"/>
    <property type="molecule type" value="Genomic_DNA"/>
</dbReference>
<proteinExistence type="predicted"/>
<dbReference type="Proteomes" id="UP000008413">
    <property type="component" value="Segment"/>
</dbReference>
<dbReference type="GeneID" id="40234088"/>
<evidence type="ECO:0000313" key="3">
    <source>
        <dbReference type="Proteomes" id="UP000008413"/>
    </source>
</evidence>
<name>G1D4M3_9CAUD</name>
<feature type="region of interest" description="Disordered" evidence="1">
    <location>
        <begin position="1"/>
        <end position="21"/>
    </location>
</feature>
<evidence type="ECO:0000256" key="1">
    <source>
        <dbReference type="SAM" id="MobiDB-lite"/>
    </source>
</evidence>
<sequence>MRYQTEGGPYGGRSEVSGWFG</sequence>
<dbReference type="RefSeq" id="YP_009637249.1">
    <property type="nucleotide sequence ID" value="NC_042324.1"/>
</dbReference>
<protein>
    <submittedName>
        <fullName evidence="2">Uncharacterized protein</fullName>
    </submittedName>
</protein>